<dbReference type="EMBL" id="VTFT01000001">
    <property type="protein sequence ID" value="TYT25829.1"/>
    <property type="molecule type" value="Genomic_DNA"/>
</dbReference>
<evidence type="ECO:0000313" key="8">
    <source>
        <dbReference type="Proteomes" id="UP000324973"/>
    </source>
</evidence>
<dbReference type="RefSeq" id="WP_149102379.1">
    <property type="nucleotide sequence ID" value="NZ_VTFT01000001.1"/>
</dbReference>
<evidence type="ECO:0000256" key="5">
    <source>
        <dbReference type="SAM" id="MobiDB-lite"/>
    </source>
</evidence>
<evidence type="ECO:0000256" key="1">
    <source>
        <dbReference type="ARBA" id="ARBA00009369"/>
    </source>
</evidence>
<dbReference type="Proteomes" id="UP000324973">
    <property type="component" value="Unassembled WGS sequence"/>
</dbReference>
<dbReference type="InterPro" id="IPR042177">
    <property type="entry name" value="Cell/Rod_1"/>
</dbReference>
<dbReference type="InterPro" id="IPR007221">
    <property type="entry name" value="MreC"/>
</dbReference>
<protein>
    <recommendedName>
        <fullName evidence="2">Cell shape-determining protein MreC</fullName>
    </recommendedName>
    <alternativeName>
        <fullName evidence="4">Cell shape protein MreC</fullName>
    </alternativeName>
</protein>
<dbReference type="Pfam" id="PF04085">
    <property type="entry name" value="MreC"/>
    <property type="match status" value="1"/>
</dbReference>
<dbReference type="Gene3D" id="2.40.10.350">
    <property type="entry name" value="Rod shape-determining protein MreC, domain 2"/>
    <property type="match status" value="1"/>
</dbReference>
<dbReference type="PANTHER" id="PTHR34138:SF1">
    <property type="entry name" value="CELL SHAPE-DETERMINING PROTEIN MREC"/>
    <property type="match status" value="1"/>
</dbReference>
<sequence>MSSFANPAGPRPGDVAGTLRLLAYLALSVVLIVLDHRGGWLAQARATAGVVVQPLWQLAGLPSRLGQTMREDAATRATLAEDNRRLRNELLVMGARQARLQVEADENARLRGLLGAAGRGRLDVQLAPILDIDLDPARQRLLLNAGASEGVRQGQSVIDAGGLLGQIIAVTPGTATVLLLTDLDHAVPVSVSRSGVRLVAYGIGRSDRLELRNIPVSSDVVVGDVVVTSGLGGRFPPGFPVGTILELRPDDSHAFLVGALEPAAQLDRGRDVLLLREQPRTPLRPAPAATGNADAVDAGAPVPPASAPPDDTQPAAPPAGAADGQPPAPQPQGRTP</sequence>
<organism evidence="7 8">
    <name type="scientific">Luteimonas viscosa</name>
    <dbReference type="NCBI Taxonomy" id="1132694"/>
    <lineage>
        <taxon>Bacteria</taxon>
        <taxon>Pseudomonadati</taxon>
        <taxon>Pseudomonadota</taxon>
        <taxon>Gammaproteobacteria</taxon>
        <taxon>Lysobacterales</taxon>
        <taxon>Lysobacteraceae</taxon>
        <taxon>Luteimonas</taxon>
    </lineage>
</organism>
<feature type="region of interest" description="Disordered" evidence="5">
    <location>
        <begin position="278"/>
        <end position="336"/>
    </location>
</feature>
<dbReference type="InterPro" id="IPR042175">
    <property type="entry name" value="Cell/Rod_MreC_2"/>
</dbReference>
<gene>
    <name evidence="7" type="primary">mreC</name>
    <name evidence="7" type="ORF">FZO89_05930</name>
</gene>
<dbReference type="GO" id="GO:0005886">
    <property type="term" value="C:plasma membrane"/>
    <property type="evidence" value="ECO:0007669"/>
    <property type="project" value="TreeGrafter"/>
</dbReference>
<evidence type="ECO:0000256" key="3">
    <source>
        <dbReference type="ARBA" id="ARBA00022960"/>
    </source>
</evidence>
<reference evidence="7 8" key="1">
    <citation type="submission" date="2019-08" db="EMBL/GenBank/DDBJ databases">
        <title>Luteimonas viscosus sp. nov., isolated from soil of a sunflower field.</title>
        <authorList>
            <person name="Jianli Z."/>
            <person name="Ying Z."/>
        </authorList>
    </citation>
    <scope>NUCLEOTIDE SEQUENCE [LARGE SCALE GENOMIC DNA]</scope>
    <source>
        <strain evidence="7 8">XBU10</strain>
    </source>
</reference>
<evidence type="ECO:0000256" key="4">
    <source>
        <dbReference type="ARBA" id="ARBA00032089"/>
    </source>
</evidence>
<keyword evidence="3" id="KW-0133">Cell shape</keyword>
<evidence type="ECO:0000259" key="6">
    <source>
        <dbReference type="Pfam" id="PF04085"/>
    </source>
</evidence>
<dbReference type="NCBIfam" id="TIGR00219">
    <property type="entry name" value="mreC"/>
    <property type="match status" value="1"/>
</dbReference>
<dbReference type="Gene3D" id="2.40.10.340">
    <property type="entry name" value="Rod shape-determining protein MreC, domain 1"/>
    <property type="match status" value="1"/>
</dbReference>
<evidence type="ECO:0000313" key="7">
    <source>
        <dbReference type="EMBL" id="TYT25829.1"/>
    </source>
</evidence>
<dbReference type="PANTHER" id="PTHR34138">
    <property type="entry name" value="CELL SHAPE-DETERMINING PROTEIN MREC"/>
    <property type="match status" value="1"/>
</dbReference>
<dbReference type="GO" id="GO:0008360">
    <property type="term" value="P:regulation of cell shape"/>
    <property type="evidence" value="ECO:0007669"/>
    <property type="project" value="UniProtKB-KW"/>
</dbReference>
<name>A0A5D4XMP3_9GAMM</name>
<dbReference type="OrthoDB" id="9808025at2"/>
<feature type="compositionally biased region" description="Low complexity" evidence="5">
    <location>
        <begin position="280"/>
        <end position="300"/>
    </location>
</feature>
<dbReference type="AlphaFoldDB" id="A0A5D4XMP3"/>
<evidence type="ECO:0000256" key="2">
    <source>
        <dbReference type="ARBA" id="ARBA00013855"/>
    </source>
</evidence>
<feature type="compositionally biased region" description="Low complexity" evidence="5">
    <location>
        <begin position="308"/>
        <end position="336"/>
    </location>
</feature>
<proteinExistence type="inferred from homology"/>
<accession>A0A5D4XMP3</accession>
<comment type="caution">
    <text evidence="7">The sequence shown here is derived from an EMBL/GenBank/DDBJ whole genome shotgun (WGS) entry which is preliminary data.</text>
</comment>
<keyword evidence="8" id="KW-1185">Reference proteome</keyword>
<dbReference type="InterPro" id="IPR055342">
    <property type="entry name" value="MreC_beta-barrel_core"/>
</dbReference>
<comment type="similarity">
    <text evidence="1">Belongs to the MreC family.</text>
</comment>
<feature type="domain" description="Rod shape-determining protein MreC beta-barrel core" evidence="6">
    <location>
        <begin position="131"/>
        <end position="275"/>
    </location>
</feature>